<gene>
    <name evidence="2" type="ORF">FOJ82_12655</name>
</gene>
<feature type="transmembrane region" description="Helical" evidence="1">
    <location>
        <begin position="95"/>
        <end position="115"/>
    </location>
</feature>
<keyword evidence="3" id="KW-1185">Reference proteome</keyword>
<evidence type="ECO:0000313" key="3">
    <source>
        <dbReference type="Proteomes" id="UP000317638"/>
    </source>
</evidence>
<comment type="caution">
    <text evidence="2">The sequence shown here is derived from an EMBL/GenBank/DDBJ whole genome shotgun (WGS) entry which is preliminary data.</text>
</comment>
<proteinExistence type="predicted"/>
<feature type="transmembrane region" description="Helical" evidence="1">
    <location>
        <begin position="264"/>
        <end position="291"/>
    </location>
</feature>
<name>A0A553JY62_9ACTN</name>
<evidence type="ECO:0000313" key="2">
    <source>
        <dbReference type="EMBL" id="TRY17384.1"/>
    </source>
</evidence>
<reference evidence="2 3" key="1">
    <citation type="submission" date="2019-07" db="EMBL/GenBank/DDBJ databases">
        <authorList>
            <person name="Zhou L.-Y."/>
        </authorList>
    </citation>
    <scope>NUCLEOTIDE SEQUENCE [LARGE SCALE GENOMIC DNA]</scope>
    <source>
        <strain evidence="2 3">YIM 101269</strain>
    </source>
</reference>
<protein>
    <submittedName>
        <fullName evidence="2">Uncharacterized protein</fullName>
    </submittedName>
</protein>
<dbReference type="EMBL" id="VKKG01000005">
    <property type="protein sequence ID" value="TRY17384.1"/>
    <property type="molecule type" value="Genomic_DNA"/>
</dbReference>
<dbReference type="RefSeq" id="WP_143938848.1">
    <property type="nucleotide sequence ID" value="NZ_VKKG01000005.1"/>
</dbReference>
<evidence type="ECO:0000256" key="1">
    <source>
        <dbReference type="SAM" id="Phobius"/>
    </source>
</evidence>
<feature type="transmembrane region" description="Helical" evidence="1">
    <location>
        <begin position="127"/>
        <end position="152"/>
    </location>
</feature>
<organism evidence="2 3">
    <name type="scientific">Tessaracoccus rhinocerotis</name>
    <dbReference type="NCBI Taxonomy" id="1689449"/>
    <lineage>
        <taxon>Bacteria</taxon>
        <taxon>Bacillati</taxon>
        <taxon>Actinomycetota</taxon>
        <taxon>Actinomycetes</taxon>
        <taxon>Propionibacteriales</taxon>
        <taxon>Propionibacteriaceae</taxon>
        <taxon>Tessaracoccus</taxon>
    </lineage>
</organism>
<keyword evidence="1" id="KW-1133">Transmembrane helix</keyword>
<dbReference type="AlphaFoldDB" id="A0A553JY62"/>
<feature type="transmembrane region" description="Helical" evidence="1">
    <location>
        <begin position="159"/>
        <end position="180"/>
    </location>
</feature>
<accession>A0A553JY62</accession>
<feature type="transmembrane region" description="Helical" evidence="1">
    <location>
        <begin position="192"/>
        <end position="214"/>
    </location>
</feature>
<feature type="transmembrane region" description="Helical" evidence="1">
    <location>
        <begin position="12"/>
        <end position="32"/>
    </location>
</feature>
<feature type="transmembrane region" description="Helical" evidence="1">
    <location>
        <begin position="63"/>
        <end position="83"/>
    </location>
</feature>
<keyword evidence="1" id="KW-0472">Membrane</keyword>
<dbReference type="OrthoDB" id="5019680at2"/>
<keyword evidence="1" id="KW-0812">Transmembrane</keyword>
<sequence>MVQQSPRDRGARVGLGALLGAVAGLVGLLPWLTTGGTAPLQNLWATATPPDGMPFVLLPFSQYHVTDIIGLVVVGSAAAGLIGRILRGRLSRAGMIALVGAALLVQLVALGQTTLEINAGLQAGTASAIYLATLVGVTALAVVVGLVAMLLVSLAPRAGAVVGLAVGALALGPWMTGPWIGGGELIPGAGGVLLAVARWLPPMLVGAAIAWAGLRSLGRVLAALVGLLLVWVVPALTTAIQASLGSRALLRDLPGLLDYFLRVLAAAATTPAVALPPLVVCVVVAGLGMLVHRGRRVG</sequence>
<feature type="transmembrane region" description="Helical" evidence="1">
    <location>
        <begin position="221"/>
        <end position="244"/>
    </location>
</feature>
<dbReference type="Proteomes" id="UP000317638">
    <property type="component" value="Unassembled WGS sequence"/>
</dbReference>